<evidence type="ECO:0000313" key="2">
    <source>
        <dbReference type="Proteomes" id="UP000814033"/>
    </source>
</evidence>
<proteinExistence type="predicted"/>
<comment type="caution">
    <text evidence="1">The sequence shown here is derived from an EMBL/GenBank/DDBJ whole genome shotgun (WGS) entry which is preliminary data.</text>
</comment>
<name>A0ACB8R7R7_9AGAM</name>
<accession>A0ACB8R7R7</accession>
<keyword evidence="2" id="KW-1185">Reference proteome</keyword>
<dbReference type="EMBL" id="MU276244">
    <property type="protein sequence ID" value="KAI0039947.1"/>
    <property type="molecule type" value="Genomic_DNA"/>
</dbReference>
<reference evidence="1" key="2">
    <citation type="journal article" date="2022" name="New Phytol.">
        <title>Evolutionary transition to the ectomycorrhizal habit in the genomes of a hyperdiverse lineage of mushroom-forming fungi.</title>
        <authorList>
            <person name="Looney B."/>
            <person name="Miyauchi S."/>
            <person name="Morin E."/>
            <person name="Drula E."/>
            <person name="Courty P.E."/>
            <person name="Kohler A."/>
            <person name="Kuo A."/>
            <person name="LaButti K."/>
            <person name="Pangilinan J."/>
            <person name="Lipzen A."/>
            <person name="Riley R."/>
            <person name="Andreopoulos W."/>
            <person name="He G."/>
            <person name="Johnson J."/>
            <person name="Nolan M."/>
            <person name="Tritt A."/>
            <person name="Barry K.W."/>
            <person name="Grigoriev I.V."/>
            <person name="Nagy L.G."/>
            <person name="Hibbett D."/>
            <person name="Henrissat B."/>
            <person name="Matheny P.B."/>
            <person name="Labbe J."/>
            <person name="Martin F.M."/>
        </authorList>
    </citation>
    <scope>NUCLEOTIDE SEQUENCE</scope>
    <source>
        <strain evidence="1">FP105234-sp</strain>
    </source>
</reference>
<organism evidence="1 2">
    <name type="scientific">Auriscalpium vulgare</name>
    <dbReference type="NCBI Taxonomy" id="40419"/>
    <lineage>
        <taxon>Eukaryota</taxon>
        <taxon>Fungi</taxon>
        <taxon>Dikarya</taxon>
        <taxon>Basidiomycota</taxon>
        <taxon>Agaricomycotina</taxon>
        <taxon>Agaricomycetes</taxon>
        <taxon>Russulales</taxon>
        <taxon>Auriscalpiaceae</taxon>
        <taxon>Auriscalpium</taxon>
    </lineage>
</organism>
<gene>
    <name evidence="1" type="ORF">FA95DRAFT_1577263</name>
</gene>
<dbReference type="Proteomes" id="UP000814033">
    <property type="component" value="Unassembled WGS sequence"/>
</dbReference>
<reference evidence="1" key="1">
    <citation type="submission" date="2021-02" db="EMBL/GenBank/DDBJ databases">
        <authorList>
            <consortium name="DOE Joint Genome Institute"/>
            <person name="Ahrendt S."/>
            <person name="Looney B.P."/>
            <person name="Miyauchi S."/>
            <person name="Morin E."/>
            <person name="Drula E."/>
            <person name="Courty P.E."/>
            <person name="Chicoki N."/>
            <person name="Fauchery L."/>
            <person name="Kohler A."/>
            <person name="Kuo A."/>
            <person name="Labutti K."/>
            <person name="Pangilinan J."/>
            <person name="Lipzen A."/>
            <person name="Riley R."/>
            <person name="Andreopoulos W."/>
            <person name="He G."/>
            <person name="Johnson J."/>
            <person name="Barry K.W."/>
            <person name="Grigoriev I.V."/>
            <person name="Nagy L."/>
            <person name="Hibbett D."/>
            <person name="Henrissat B."/>
            <person name="Matheny P.B."/>
            <person name="Labbe J."/>
            <person name="Martin F."/>
        </authorList>
    </citation>
    <scope>NUCLEOTIDE SEQUENCE</scope>
    <source>
        <strain evidence="1">FP105234-sp</strain>
    </source>
</reference>
<evidence type="ECO:0000313" key="1">
    <source>
        <dbReference type="EMBL" id="KAI0039947.1"/>
    </source>
</evidence>
<protein>
    <submittedName>
        <fullName evidence="1">Uncharacterized protein</fullName>
    </submittedName>
</protein>
<sequence>MEHQKLLVHINDASTGQILPPTFPSTVPEDTEKLMAYTAYHELRVITSSRMLRNYPQDLRKKCEKAMKAELAEFVRALGICDKLGLDYKASVWVQQKPQPFVSATDVENKQCIQQDDDVFALTREDSQYDEAEVIELLTVKEDQFIVTDDHPDGTSNRTNVFEINDYNKYGSTMNLDEEIRRLIQNAKTFENIATSSTLALTHLIHSHADSEERMIQDHIALRSHGTKVASNTHNHLEQRRRSHARLQAITEEFILLEDDIDLTRDIQLRLLKEISAYSHAYYKSVTKDEVETPLAAWSRATTMAENKPSTRNIVLQLRMFLKDFPADEVKDLGRNQWWDYTKPIEEWEDERESTLTNANESENDTLYMIKDLHPQYHDNENNTSMETNTHHEPAIITRKMTRTRPSSHLTMAPRTLSGDMTLTNNVKTEFMHTQADFLIGKNAFNRRVNPGEKLAKELKIRCENLMVLRNRQDNLYHATLNRIEKLKKIIVKLKAQLQRDHSDIVDDTSNKRPRIESYAQGG</sequence>